<dbReference type="InterPro" id="IPR032880">
    <property type="entry name" value="CSC1/OSCA1-like_N"/>
</dbReference>
<evidence type="ECO:0008006" key="14">
    <source>
        <dbReference type="Google" id="ProtNLM"/>
    </source>
</evidence>
<evidence type="ECO:0000256" key="9">
    <source>
        <dbReference type="SAM" id="SignalP"/>
    </source>
</evidence>
<protein>
    <recommendedName>
        <fullName evidence="14">CSC1/OSCA1-like 7TM region domain-containing protein</fullName>
    </recommendedName>
</protein>
<keyword evidence="9" id="KW-0732">Signal</keyword>
<evidence type="ECO:0000256" key="8">
    <source>
        <dbReference type="SAM" id="Phobius"/>
    </source>
</evidence>
<feature type="domain" description="CSC1/OSCA1-like N-terminal transmembrane" evidence="11">
    <location>
        <begin position="75"/>
        <end position="228"/>
    </location>
</feature>
<keyword evidence="5 8" id="KW-1133">Transmembrane helix</keyword>
<organism evidence="13">
    <name type="scientific">Noctiluca scintillans</name>
    <name type="common">Sea sparkle</name>
    <name type="synonym">Red tide dinoflagellate</name>
    <dbReference type="NCBI Taxonomy" id="2966"/>
    <lineage>
        <taxon>Eukaryota</taxon>
        <taxon>Sar</taxon>
        <taxon>Alveolata</taxon>
        <taxon>Dinophyceae</taxon>
        <taxon>Noctilucales</taxon>
        <taxon>Noctilucaceae</taxon>
        <taxon>Noctiluca</taxon>
    </lineage>
</organism>
<dbReference type="AlphaFoldDB" id="A0A7S0ZXS2"/>
<keyword evidence="6 8" id="KW-0472">Membrane</keyword>
<feature type="transmembrane region" description="Helical" evidence="8">
    <location>
        <begin position="159"/>
        <end position="182"/>
    </location>
</feature>
<accession>A0A7S0ZXS2</accession>
<proteinExistence type="inferred from homology"/>
<feature type="transmembrane region" description="Helical" evidence="8">
    <location>
        <begin position="564"/>
        <end position="584"/>
    </location>
</feature>
<dbReference type="Pfam" id="PF13967">
    <property type="entry name" value="RSN1_TM"/>
    <property type="match status" value="1"/>
</dbReference>
<evidence type="ECO:0000256" key="3">
    <source>
        <dbReference type="ARBA" id="ARBA00022448"/>
    </source>
</evidence>
<comment type="subcellular location">
    <subcellularLocation>
        <location evidence="1">Membrane</location>
        <topology evidence="1">Multi-pass membrane protein</topology>
    </subcellularLocation>
</comment>
<evidence type="ECO:0000256" key="7">
    <source>
        <dbReference type="SAM" id="Coils"/>
    </source>
</evidence>
<feature type="transmembrane region" description="Helical" evidence="8">
    <location>
        <begin position="522"/>
        <end position="544"/>
    </location>
</feature>
<evidence type="ECO:0000259" key="11">
    <source>
        <dbReference type="Pfam" id="PF13967"/>
    </source>
</evidence>
<evidence type="ECO:0000259" key="10">
    <source>
        <dbReference type="Pfam" id="PF02714"/>
    </source>
</evidence>
<feature type="chain" id="PRO_5031543431" description="CSC1/OSCA1-like 7TM region domain-containing protein" evidence="9">
    <location>
        <begin position="18"/>
        <end position="773"/>
    </location>
</feature>
<comment type="similarity">
    <text evidence="2">Belongs to the CSC1 (TC 1.A.17) family.</text>
</comment>
<dbReference type="GO" id="GO:0005886">
    <property type="term" value="C:plasma membrane"/>
    <property type="evidence" value="ECO:0007669"/>
    <property type="project" value="TreeGrafter"/>
</dbReference>
<feature type="transmembrane region" description="Helical" evidence="8">
    <location>
        <begin position="629"/>
        <end position="660"/>
    </location>
</feature>
<reference evidence="13" key="1">
    <citation type="submission" date="2021-01" db="EMBL/GenBank/DDBJ databases">
        <authorList>
            <person name="Corre E."/>
            <person name="Pelletier E."/>
            <person name="Niang G."/>
            <person name="Scheremetjew M."/>
            <person name="Finn R."/>
            <person name="Kale V."/>
            <person name="Holt S."/>
            <person name="Cochrane G."/>
            <person name="Meng A."/>
            <person name="Brown T."/>
            <person name="Cohen L."/>
        </authorList>
    </citation>
    <scope>NUCLEOTIDE SEQUENCE</scope>
</reference>
<evidence type="ECO:0000259" key="12">
    <source>
        <dbReference type="Pfam" id="PF14703"/>
    </source>
</evidence>
<feature type="signal peptide" evidence="9">
    <location>
        <begin position="1"/>
        <end position="17"/>
    </location>
</feature>
<feature type="domain" description="CSC1/OSCA1-like cytosolic" evidence="12">
    <location>
        <begin position="251"/>
        <end position="413"/>
    </location>
</feature>
<gene>
    <name evidence="13" type="ORF">NSCI0253_LOCUS10412</name>
</gene>
<evidence type="ECO:0000256" key="5">
    <source>
        <dbReference type="ARBA" id="ARBA00022989"/>
    </source>
</evidence>
<dbReference type="Pfam" id="PF14703">
    <property type="entry name" value="PHM7_cyt"/>
    <property type="match status" value="1"/>
</dbReference>
<dbReference type="EMBL" id="HBFQ01015021">
    <property type="protein sequence ID" value="CAD8836064.1"/>
    <property type="molecule type" value="Transcribed_RNA"/>
</dbReference>
<dbReference type="PANTHER" id="PTHR13018:SF5">
    <property type="entry name" value="RE44586P"/>
    <property type="match status" value="1"/>
</dbReference>
<feature type="transmembrane region" description="Helical" evidence="8">
    <location>
        <begin position="209"/>
        <end position="232"/>
    </location>
</feature>
<feature type="transmembrane region" description="Helical" evidence="8">
    <location>
        <begin position="75"/>
        <end position="96"/>
    </location>
</feature>
<feature type="domain" description="CSC1/OSCA1-like 7TM region" evidence="10">
    <location>
        <begin position="429"/>
        <end position="697"/>
    </location>
</feature>
<evidence type="ECO:0000313" key="13">
    <source>
        <dbReference type="EMBL" id="CAD8836064.1"/>
    </source>
</evidence>
<dbReference type="GO" id="GO:0005227">
    <property type="term" value="F:calcium-activated cation channel activity"/>
    <property type="evidence" value="ECO:0007669"/>
    <property type="project" value="InterPro"/>
</dbReference>
<name>A0A7S0ZXS2_NOCSC</name>
<feature type="transmembrane region" description="Helical" evidence="8">
    <location>
        <begin position="429"/>
        <end position="452"/>
    </location>
</feature>
<keyword evidence="3" id="KW-0813">Transport</keyword>
<feature type="transmembrane region" description="Helical" evidence="8">
    <location>
        <begin position="680"/>
        <end position="698"/>
    </location>
</feature>
<evidence type="ECO:0000256" key="6">
    <source>
        <dbReference type="ARBA" id="ARBA00023136"/>
    </source>
</evidence>
<keyword evidence="4 8" id="KW-0812">Transmembrane</keyword>
<dbReference type="InterPro" id="IPR045122">
    <property type="entry name" value="Csc1-like"/>
</dbReference>
<sequence length="773" mass="87873">MTHHFAFFFVVLQVVCGTIVPPPDTVCTFSLGEDPLDELGFVQKGVEMHLSPDPEADPSRVLGVNTNAAGDLDRFLLALATTSVIIVFLLGAFTLLRLTIPKMYMNKALTGIAATSVSSNFNFYKTWLGWIPASLFVSRSVLVETSGLDGAKLIDFSEFAIKTLILVMLPAIFILVPLQAFAGGDVSHENQQKLMKISLGNVIDGSWVFWPHAIFVWYVVIVVEWMVVSYMATFETQRLKWLDAMPVPRSTTVLMERIPMQYRHDDALRELLESSYAGLFEGNIESVHVLKHTEGLVPFVEKLHRLELQLKEAKARLRSNDSADQEEAVAQLENQLEDTELELSHRRDTLLAQAAIPHQDLIKQGVLQKVYTESAFITFTDRSCASFAVASPFCIRKDQFVMMIPPHPSDIQYDDFFPSTTKRRVMATVGFALTGLYFLIHIPLVSVVDFFFSVQTMRKVNVIDGWLNDHDNIAQFAEAALSAWVLIAVMSAVPWVLMIIFCACFKMRARQWAQLTLQRAYFWFQMVFTVFVTCVEVNLIEYFWESALDPNQLLVTLAKNIPRSSHFYFSYILGQYLSHAWTLLRVSPTCKYLVLRVIFDEKDAIQLSEPEDQSCYGFGSRSARWSVSFAIALLFCTISPVIIPLVLIEFLLGRVIYTYLLVFAESKKVDLGGEFFVQQLYFVQWSLFFFVVTMFSILKVRADTDGPAIFAFMSLFVVWEGQRRLGLSSWHVSPISSSKEDVYDAEAEFGLEWHDANDHLTYMQPELRLRKAT</sequence>
<evidence type="ECO:0000256" key="4">
    <source>
        <dbReference type="ARBA" id="ARBA00022692"/>
    </source>
</evidence>
<dbReference type="PANTHER" id="PTHR13018">
    <property type="entry name" value="PROBABLE MEMBRANE PROTEIN DUF221-RELATED"/>
    <property type="match status" value="1"/>
</dbReference>
<feature type="coiled-coil region" evidence="7">
    <location>
        <begin position="303"/>
        <end position="349"/>
    </location>
</feature>
<keyword evidence="7" id="KW-0175">Coiled coil</keyword>
<evidence type="ECO:0000256" key="1">
    <source>
        <dbReference type="ARBA" id="ARBA00004141"/>
    </source>
</evidence>
<evidence type="ECO:0000256" key="2">
    <source>
        <dbReference type="ARBA" id="ARBA00007779"/>
    </source>
</evidence>
<dbReference type="InterPro" id="IPR003864">
    <property type="entry name" value="CSC1/OSCA1-like_7TM"/>
</dbReference>
<dbReference type="Pfam" id="PF02714">
    <property type="entry name" value="RSN1_7TM"/>
    <property type="match status" value="1"/>
</dbReference>
<feature type="transmembrane region" description="Helical" evidence="8">
    <location>
        <begin position="481"/>
        <end position="501"/>
    </location>
</feature>
<dbReference type="InterPro" id="IPR027815">
    <property type="entry name" value="CSC1/OSCA1-like_cyt"/>
</dbReference>